<sequence>MSLYPVAVDHENVTYHFQVSEYPHYDELRCKFSVYYCGELVATFTPGKDHILHLCKKYGNIKEQLLDLVANQIEKLHPYGFFLQ</sequence>
<name>A0A4R0MMS4_9SPHI</name>
<reference evidence="1 2" key="1">
    <citation type="submission" date="2019-02" db="EMBL/GenBank/DDBJ databases">
        <title>Pedobacter sp. RP-1-13 sp. nov., isolated from Arctic soil.</title>
        <authorList>
            <person name="Dahal R.H."/>
        </authorList>
    </citation>
    <scope>NUCLEOTIDE SEQUENCE [LARGE SCALE GENOMIC DNA]</scope>
    <source>
        <strain evidence="1 2">RP-1-13</strain>
    </source>
</reference>
<organism evidence="1 2">
    <name type="scientific">Pedobacter frigiditerrae</name>
    <dbReference type="NCBI Taxonomy" id="2530452"/>
    <lineage>
        <taxon>Bacteria</taxon>
        <taxon>Pseudomonadati</taxon>
        <taxon>Bacteroidota</taxon>
        <taxon>Sphingobacteriia</taxon>
        <taxon>Sphingobacteriales</taxon>
        <taxon>Sphingobacteriaceae</taxon>
        <taxon>Pedobacter</taxon>
    </lineage>
</organism>
<dbReference type="OrthoDB" id="769901at2"/>
<evidence type="ECO:0000313" key="2">
    <source>
        <dbReference type="Proteomes" id="UP000292884"/>
    </source>
</evidence>
<proteinExistence type="predicted"/>
<gene>
    <name evidence="1" type="ORF">EZ428_20155</name>
</gene>
<keyword evidence="2" id="KW-1185">Reference proteome</keyword>
<accession>A0A4R0MMS4</accession>
<protein>
    <submittedName>
        <fullName evidence="1">Uncharacterized protein</fullName>
    </submittedName>
</protein>
<dbReference type="EMBL" id="SJSK01000006">
    <property type="protein sequence ID" value="TCC88038.1"/>
    <property type="molecule type" value="Genomic_DNA"/>
</dbReference>
<dbReference type="Proteomes" id="UP000292884">
    <property type="component" value="Unassembled WGS sequence"/>
</dbReference>
<comment type="caution">
    <text evidence="1">The sequence shown here is derived from an EMBL/GenBank/DDBJ whole genome shotgun (WGS) entry which is preliminary data.</text>
</comment>
<evidence type="ECO:0000313" key="1">
    <source>
        <dbReference type="EMBL" id="TCC88038.1"/>
    </source>
</evidence>
<dbReference type="AlphaFoldDB" id="A0A4R0MMS4"/>
<dbReference type="RefSeq" id="WP_131555002.1">
    <property type="nucleotide sequence ID" value="NZ_SJSK01000006.1"/>
</dbReference>